<reference evidence="1 2" key="1">
    <citation type="submission" date="2014-07" db="EMBL/GenBank/DDBJ databases">
        <title>Genome of Chryseobacterium vrystaatense LMG 22846.</title>
        <authorList>
            <person name="Pipes S.E."/>
            <person name="Stropko S.J."/>
            <person name="Newman J.D."/>
        </authorList>
    </citation>
    <scope>NUCLEOTIDE SEQUENCE [LARGE SCALE GENOMIC DNA]</scope>
    <source>
        <strain evidence="1 2">LMG 22846</strain>
    </source>
</reference>
<evidence type="ECO:0000313" key="2">
    <source>
        <dbReference type="Proteomes" id="UP000028719"/>
    </source>
</evidence>
<dbReference type="RefSeq" id="WP_034751719.1">
    <property type="nucleotide sequence ID" value="NZ_JPRI01000015.1"/>
</dbReference>
<accession>A0ABR4UF43</accession>
<proteinExistence type="predicted"/>
<dbReference type="Proteomes" id="UP000028719">
    <property type="component" value="Unassembled WGS sequence"/>
</dbReference>
<organism evidence="1 2">
    <name type="scientific">Chryseobacterium vrystaatense</name>
    <dbReference type="NCBI Taxonomy" id="307480"/>
    <lineage>
        <taxon>Bacteria</taxon>
        <taxon>Pseudomonadati</taxon>
        <taxon>Bacteroidota</taxon>
        <taxon>Flavobacteriia</taxon>
        <taxon>Flavobacteriales</taxon>
        <taxon>Weeksellaceae</taxon>
        <taxon>Chryseobacterium group</taxon>
        <taxon>Chryseobacterium</taxon>
    </lineage>
</organism>
<keyword evidence="2" id="KW-1185">Reference proteome</keyword>
<sequence>MKKEIAEVSIKLIEKDGKRILITTNFGTLEDFAEITQILFENKLENARLISLLSSISQSIKTNLH</sequence>
<evidence type="ECO:0000313" key="1">
    <source>
        <dbReference type="EMBL" id="KFF22065.1"/>
    </source>
</evidence>
<comment type="caution">
    <text evidence="1">The sequence shown here is derived from an EMBL/GenBank/DDBJ whole genome shotgun (WGS) entry which is preliminary data.</text>
</comment>
<name>A0ABR4UF43_9FLAO</name>
<protein>
    <submittedName>
        <fullName evidence="1">Uncharacterized protein</fullName>
    </submittedName>
</protein>
<dbReference type="EMBL" id="JPRI01000015">
    <property type="protein sequence ID" value="KFF22065.1"/>
    <property type="molecule type" value="Genomic_DNA"/>
</dbReference>
<gene>
    <name evidence="1" type="ORF">IW16_26770</name>
</gene>